<evidence type="ECO:0000256" key="2">
    <source>
        <dbReference type="PROSITE-ProRule" id="PRU00047"/>
    </source>
</evidence>
<name>A0A8S0Z6N7_ARCPL</name>
<dbReference type="GO" id="GO:0006508">
    <property type="term" value="P:proteolysis"/>
    <property type="evidence" value="ECO:0007669"/>
    <property type="project" value="UniProtKB-KW"/>
</dbReference>
<dbReference type="GO" id="GO:0015074">
    <property type="term" value="P:DNA integration"/>
    <property type="evidence" value="ECO:0007669"/>
    <property type="project" value="InterPro"/>
</dbReference>
<dbReference type="InterPro" id="IPR036397">
    <property type="entry name" value="RNaseH_sf"/>
</dbReference>
<keyword evidence="2" id="KW-0863">Zinc-finger</keyword>
<feature type="domain" description="CCHC-type" evidence="4">
    <location>
        <begin position="179"/>
        <end position="194"/>
    </location>
</feature>
<evidence type="ECO:0000259" key="4">
    <source>
        <dbReference type="PROSITE" id="PS50158"/>
    </source>
</evidence>
<dbReference type="GO" id="GO:0008270">
    <property type="term" value="F:zinc ion binding"/>
    <property type="evidence" value="ECO:0007669"/>
    <property type="project" value="UniProtKB-KW"/>
</dbReference>
<dbReference type="InterPro" id="IPR001878">
    <property type="entry name" value="Znf_CCHC"/>
</dbReference>
<dbReference type="AlphaFoldDB" id="A0A8S0Z6N7"/>
<proteinExistence type="predicted"/>
<dbReference type="Pfam" id="PF25597">
    <property type="entry name" value="SH3_retrovirus"/>
    <property type="match status" value="1"/>
</dbReference>
<dbReference type="Pfam" id="PF00098">
    <property type="entry name" value="zf-CCHC"/>
    <property type="match status" value="1"/>
</dbReference>
<dbReference type="Pfam" id="PF14223">
    <property type="entry name" value="Retrotran_gag_2"/>
    <property type="match status" value="1"/>
</dbReference>
<dbReference type="PROSITE" id="PS50158">
    <property type="entry name" value="ZF_CCHC"/>
    <property type="match status" value="1"/>
</dbReference>
<evidence type="ECO:0000256" key="1">
    <source>
        <dbReference type="ARBA" id="ARBA00022670"/>
    </source>
</evidence>
<accession>A0A8S0Z6N7</accession>
<dbReference type="InterPro" id="IPR039537">
    <property type="entry name" value="Retrotran_Ty1/copia-like"/>
</dbReference>
<gene>
    <name evidence="6" type="ORF">APLA_LOCUS3723</name>
</gene>
<sequence>MWKFEITIHLKSHGLSEITNGQQAEGKLDELKDAKGQKIILQTIGKKLKSHIINCTSAKEMYKKLCDLFEGSELRNKSKLLQEFFNYKYNEQTINQLVTGIENLAVRLNNLGHKIDDDLIMSRILTCLPERFKYFATAWESTSNNEKTLINLTNRLLLEETRNSNCEEQIAFKAVNNKKCFKCNKTGHFQSQCKVCNICKRSNHQEKDCRFKNKNKQCSICKKTNHLEQNCFFRNKTNKKENKDRALLTNETPNKNNKLKFIVDSGSTSHMINNINILSKYEEQQSQISVANNDTILSQGAGTVQGMNCQLLKTLYVPDLAQNVMSINSITNNNGTVLFTQNNVQIYKKGQLILKGEKENGLYYININQENHENTLFLTKEKGTALEWHRRLGHPGKDILEILPNMADGILLEGNKRIEQYDYSHITKTYLMKHKNEAFTLIKEYIEEKEREKNEKVSCIRCDNGGEYRSSELKIWCSKKGIKLDYTIPYTPQLNGKAERLNRTILEKVRALLFDSNMKDEMWGEAVYCATYLLNRLPSKTLDNKTPYEMWYKIKPDISNMQVFGCTVYAKQLGSVRKLDPRSKRLTMIGYANNGYRLWNNEKRRVEIHRDIIIFNENKEDKIKSNEKNKIIQNIINTEEDIINTEEDIINTEEDIINTEEDIISTEEDIINTEEDIINTEEDIINTEEDIINTEEDIINTEEAISTEEENLNLRRPVQQIEKQNIDIPNTELVTRRSQRTRKIPEKLKDYVLLTYKEATTGIEKENWEKAIDSEKESLKKNKTWSLIDISEAGSKKILTNKWIFRVKDDGTYKARLVVRLGIKYRFIVASDGNQIIKSQTDKSPESTKPT</sequence>
<evidence type="ECO:0000259" key="5">
    <source>
        <dbReference type="PROSITE" id="PS50994"/>
    </source>
</evidence>
<dbReference type="GO" id="GO:0008233">
    <property type="term" value="F:peptidase activity"/>
    <property type="evidence" value="ECO:0007669"/>
    <property type="project" value="UniProtKB-KW"/>
</dbReference>
<dbReference type="Proteomes" id="UP000494106">
    <property type="component" value="Unassembled WGS sequence"/>
</dbReference>
<keyword evidence="7" id="KW-1185">Reference proteome</keyword>
<keyword evidence="3" id="KW-0175">Coiled coil</keyword>
<dbReference type="GO" id="GO:0003676">
    <property type="term" value="F:nucleic acid binding"/>
    <property type="evidence" value="ECO:0007669"/>
    <property type="project" value="InterPro"/>
</dbReference>
<dbReference type="Pfam" id="PF22936">
    <property type="entry name" value="Pol_BBD"/>
    <property type="match status" value="1"/>
</dbReference>
<organism evidence="6 7">
    <name type="scientific">Arctia plantaginis</name>
    <name type="common">Wood tiger moth</name>
    <name type="synonym">Phalaena plantaginis</name>
    <dbReference type="NCBI Taxonomy" id="874455"/>
    <lineage>
        <taxon>Eukaryota</taxon>
        <taxon>Metazoa</taxon>
        <taxon>Ecdysozoa</taxon>
        <taxon>Arthropoda</taxon>
        <taxon>Hexapoda</taxon>
        <taxon>Insecta</taxon>
        <taxon>Pterygota</taxon>
        <taxon>Neoptera</taxon>
        <taxon>Endopterygota</taxon>
        <taxon>Lepidoptera</taxon>
        <taxon>Glossata</taxon>
        <taxon>Ditrysia</taxon>
        <taxon>Noctuoidea</taxon>
        <taxon>Erebidae</taxon>
        <taxon>Arctiinae</taxon>
        <taxon>Arctia</taxon>
    </lineage>
</organism>
<keyword evidence="2" id="KW-0862">Zinc</keyword>
<dbReference type="PANTHER" id="PTHR42648:SF28">
    <property type="entry name" value="TRANSPOSON-ENCODED PROTEIN WITH RIBONUCLEASE H-LIKE AND RETROVIRUS ZINC FINGER-LIKE DOMAINS"/>
    <property type="match status" value="1"/>
</dbReference>
<feature type="domain" description="Integrase catalytic" evidence="5">
    <location>
        <begin position="460"/>
        <end position="555"/>
    </location>
</feature>
<dbReference type="PANTHER" id="PTHR42648">
    <property type="entry name" value="TRANSPOSASE, PUTATIVE-RELATED"/>
    <property type="match status" value="1"/>
</dbReference>
<protein>
    <submittedName>
        <fullName evidence="6">Uncharacterized protein</fullName>
    </submittedName>
</protein>
<evidence type="ECO:0000256" key="3">
    <source>
        <dbReference type="SAM" id="Coils"/>
    </source>
</evidence>
<keyword evidence="1" id="KW-0378">Hydrolase</keyword>
<dbReference type="InterPro" id="IPR054722">
    <property type="entry name" value="PolX-like_BBD"/>
</dbReference>
<dbReference type="OrthoDB" id="422839at2759"/>
<feature type="coiled-coil region" evidence="3">
    <location>
        <begin position="635"/>
        <end position="711"/>
    </location>
</feature>
<comment type="caution">
    <text evidence="6">The sequence shown here is derived from an EMBL/GenBank/DDBJ whole genome shotgun (WGS) entry which is preliminary data.</text>
</comment>
<dbReference type="PROSITE" id="PS50994">
    <property type="entry name" value="INTEGRASE"/>
    <property type="match status" value="1"/>
</dbReference>
<evidence type="ECO:0000313" key="7">
    <source>
        <dbReference type="Proteomes" id="UP000494106"/>
    </source>
</evidence>
<dbReference type="InterPro" id="IPR025724">
    <property type="entry name" value="GAG-pre-integrase_dom"/>
</dbReference>
<dbReference type="InterPro" id="IPR012337">
    <property type="entry name" value="RNaseH-like_sf"/>
</dbReference>
<keyword evidence="1" id="KW-0645">Protease</keyword>
<dbReference type="InterPro" id="IPR057670">
    <property type="entry name" value="SH3_retrovirus"/>
</dbReference>
<dbReference type="SUPFAM" id="SSF57756">
    <property type="entry name" value="Retrovirus zinc finger-like domains"/>
    <property type="match status" value="1"/>
</dbReference>
<dbReference type="SMART" id="SM00343">
    <property type="entry name" value="ZnF_C2HC"/>
    <property type="match status" value="3"/>
</dbReference>
<evidence type="ECO:0000313" key="6">
    <source>
        <dbReference type="EMBL" id="CAB3228650.1"/>
    </source>
</evidence>
<dbReference type="InterPro" id="IPR001584">
    <property type="entry name" value="Integrase_cat-core"/>
</dbReference>
<dbReference type="Pfam" id="PF13976">
    <property type="entry name" value="gag_pre-integrs"/>
    <property type="match status" value="1"/>
</dbReference>
<dbReference type="InterPro" id="IPR036875">
    <property type="entry name" value="Znf_CCHC_sf"/>
</dbReference>
<reference evidence="6 7" key="1">
    <citation type="submission" date="2020-04" db="EMBL/GenBank/DDBJ databases">
        <authorList>
            <person name="Wallbank WR R."/>
            <person name="Pardo Diaz C."/>
            <person name="Kozak K."/>
            <person name="Martin S."/>
            <person name="Jiggins C."/>
            <person name="Moest M."/>
            <person name="Warren A I."/>
            <person name="Byers J.R.P. K."/>
            <person name="Montejo-Kovacevich G."/>
            <person name="Yen C E."/>
        </authorList>
    </citation>
    <scope>NUCLEOTIDE SEQUENCE [LARGE SCALE GENOMIC DNA]</scope>
</reference>
<dbReference type="EMBL" id="CADEBC010000346">
    <property type="protein sequence ID" value="CAB3228650.1"/>
    <property type="molecule type" value="Genomic_DNA"/>
</dbReference>
<dbReference type="SUPFAM" id="SSF53098">
    <property type="entry name" value="Ribonuclease H-like"/>
    <property type="match status" value="1"/>
</dbReference>
<keyword evidence="2" id="KW-0479">Metal-binding</keyword>
<dbReference type="Gene3D" id="3.30.420.10">
    <property type="entry name" value="Ribonuclease H-like superfamily/Ribonuclease H"/>
    <property type="match status" value="1"/>
</dbReference>